<protein>
    <submittedName>
        <fullName evidence="2">Uncharacterized protein</fullName>
    </submittedName>
</protein>
<dbReference type="EMBL" id="LS974625">
    <property type="protein sequence ID" value="CAG7866403.1"/>
    <property type="molecule type" value="Genomic_DNA"/>
</dbReference>
<name>A0A8D9D1F5_BRACM</name>
<keyword evidence="1" id="KW-0472">Membrane</keyword>
<dbReference type="Proteomes" id="UP000694005">
    <property type="component" value="Chromosome A09"/>
</dbReference>
<proteinExistence type="predicted"/>
<keyword evidence="1" id="KW-1133">Transmembrane helix</keyword>
<evidence type="ECO:0000256" key="1">
    <source>
        <dbReference type="SAM" id="Phobius"/>
    </source>
</evidence>
<reference evidence="2 3" key="1">
    <citation type="submission" date="2021-07" db="EMBL/GenBank/DDBJ databases">
        <authorList>
            <consortium name="Genoscope - CEA"/>
            <person name="William W."/>
        </authorList>
    </citation>
    <scope>NUCLEOTIDE SEQUENCE [LARGE SCALE GENOMIC DNA]</scope>
</reference>
<evidence type="ECO:0000313" key="2">
    <source>
        <dbReference type="EMBL" id="CAG7866403.1"/>
    </source>
</evidence>
<feature type="transmembrane region" description="Helical" evidence="1">
    <location>
        <begin position="34"/>
        <end position="58"/>
    </location>
</feature>
<dbReference type="Gramene" id="A09p68700.2_BraZ1">
    <property type="protein sequence ID" value="A09p68700.2_BraZ1.CDS"/>
    <property type="gene ID" value="A09g68700.2_BraZ1"/>
</dbReference>
<keyword evidence="1" id="KW-0812">Transmembrane</keyword>
<organism evidence="2 3">
    <name type="scientific">Brassica campestris</name>
    <name type="common">Field mustard</name>
    <dbReference type="NCBI Taxonomy" id="3711"/>
    <lineage>
        <taxon>Eukaryota</taxon>
        <taxon>Viridiplantae</taxon>
        <taxon>Streptophyta</taxon>
        <taxon>Embryophyta</taxon>
        <taxon>Tracheophyta</taxon>
        <taxon>Spermatophyta</taxon>
        <taxon>Magnoliopsida</taxon>
        <taxon>eudicotyledons</taxon>
        <taxon>Gunneridae</taxon>
        <taxon>Pentapetalae</taxon>
        <taxon>rosids</taxon>
        <taxon>malvids</taxon>
        <taxon>Brassicales</taxon>
        <taxon>Brassicaceae</taxon>
        <taxon>Brassiceae</taxon>
        <taxon>Brassica</taxon>
    </lineage>
</organism>
<dbReference type="AlphaFoldDB" id="A0A8D9D1F5"/>
<gene>
    <name evidence="2" type="ORF">BRAPAZ1V2_A09P68700.2</name>
</gene>
<sequence length="91" mass="10153">MRSPEAEAEPLSSSSDNSCFVALVTASSLRTDKLVFTFTLSLTNSSFNLSCLLFLIVIRVSAGFRRLLFDLITGIRLDDYVFLQNGYDVDF</sequence>
<accession>A0A8D9D1F5</accession>
<evidence type="ECO:0000313" key="3">
    <source>
        <dbReference type="Proteomes" id="UP000694005"/>
    </source>
</evidence>